<dbReference type="PANTHER" id="PTHR42678:SF34">
    <property type="entry name" value="OS04G0183300 PROTEIN"/>
    <property type="match status" value="1"/>
</dbReference>
<dbReference type="PANTHER" id="PTHR42678">
    <property type="entry name" value="AMIDASE"/>
    <property type="match status" value="1"/>
</dbReference>
<evidence type="ECO:0000256" key="1">
    <source>
        <dbReference type="SAM" id="SignalP"/>
    </source>
</evidence>
<protein>
    <recommendedName>
        <fullName evidence="2">Amidase domain-containing protein</fullName>
    </recommendedName>
</protein>
<feature type="chain" id="PRO_5008598456" description="Amidase domain-containing protein" evidence="1">
    <location>
        <begin position="23"/>
        <end position="550"/>
    </location>
</feature>
<dbReference type="AlphaFoldDB" id="A0A1B7P7R1"/>
<dbReference type="InterPro" id="IPR023631">
    <property type="entry name" value="Amidase_dom"/>
</dbReference>
<dbReference type="EMBL" id="LGUA01000032">
    <property type="protein sequence ID" value="OAX85033.1"/>
    <property type="molecule type" value="Genomic_DNA"/>
</dbReference>
<dbReference type="Proteomes" id="UP000091918">
    <property type="component" value="Unassembled WGS sequence"/>
</dbReference>
<accession>A0A1B7P7R1</accession>
<dbReference type="SUPFAM" id="SSF75304">
    <property type="entry name" value="Amidase signature (AS) enzymes"/>
    <property type="match status" value="1"/>
</dbReference>
<sequence>MWLPISILGALQLASIPLSVAASPDVGSLPDHNDKTRCHFPRLIDATSDQLRAGLDKGCFSSVDLVKAYIERIAEVNSTLEVVAELNPDAIDIARCLDVERKHGKIRGPLHGLPIILKGNIGVAGKMNTSDGSYALLGAKLPEDSTVVSKLREAGMVLLGMAGLSEWANFRSSNSSNGWSAYGGQVTGAYFPQQDPFGSSSGSGVASDLGLAFAALGSETSGSLISPSQQNNVVGLKPTVGLTSRYLLIPLSEHQDTIGPMARTVKDAAKILQVIAGPDPKDNYTSAIPFETIPDYVAACQLSALQGKRIGIPTNVLDLPLTDPATIKAFNAAVALLADSGATIVKDANYSSFKEFWESPLPVQILYADLISDLASYLSKLQTNPNNIHSLSDLRDFTQKFPLEEFPDRDTRSWDAALALGFNNTSPEFWPAYQELVRLAGEGGIFGALRRDKLDAIILPSMLAAFGSAVVGAPIVTVPMGAFPADTEVVTVPRDLVSIAPGIPMGISFVGNLWSEETLIGIAYAFEQKTEHRGKLSRYIEPKTELKDVQ</sequence>
<comment type="caution">
    <text evidence="3">The sequence shown here is derived from an EMBL/GenBank/DDBJ whole genome shotgun (WGS) entry which is preliminary data.</text>
</comment>
<evidence type="ECO:0000313" key="4">
    <source>
        <dbReference type="Proteomes" id="UP000091918"/>
    </source>
</evidence>
<dbReference type="Gene3D" id="3.90.1300.10">
    <property type="entry name" value="Amidase signature (AS) domain"/>
    <property type="match status" value="1"/>
</dbReference>
<gene>
    <name evidence="3" type="ORF">ACJ72_00593</name>
</gene>
<dbReference type="InterPro" id="IPR036928">
    <property type="entry name" value="AS_sf"/>
</dbReference>
<evidence type="ECO:0000313" key="3">
    <source>
        <dbReference type="EMBL" id="OAX85033.1"/>
    </source>
</evidence>
<name>A0A1B7P7R1_9EURO</name>
<feature type="signal peptide" evidence="1">
    <location>
        <begin position="1"/>
        <end position="22"/>
    </location>
</feature>
<feature type="domain" description="Amidase" evidence="2">
    <location>
        <begin position="64"/>
        <end position="519"/>
    </location>
</feature>
<keyword evidence="1" id="KW-0732">Signal</keyword>
<dbReference type="Pfam" id="PF01425">
    <property type="entry name" value="Amidase"/>
    <property type="match status" value="1"/>
</dbReference>
<dbReference type="OrthoDB" id="566138at2759"/>
<reference evidence="3 4" key="1">
    <citation type="submission" date="2015-07" db="EMBL/GenBank/DDBJ databases">
        <title>Emmonsia species relationships and genome sequence.</title>
        <authorList>
            <person name="Cuomo C.A."/>
            <person name="Schwartz I.S."/>
            <person name="Kenyon C."/>
            <person name="de Hoog G.S."/>
            <person name="Govender N.P."/>
            <person name="Botha A."/>
            <person name="Moreno L."/>
            <person name="de Vries M."/>
            <person name="Munoz J.F."/>
            <person name="Stielow J.B."/>
        </authorList>
    </citation>
    <scope>NUCLEOTIDE SEQUENCE [LARGE SCALE GENOMIC DNA]</scope>
    <source>
        <strain evidence="3 4">CBS 136260</strain>
    </source>
</reference>
<organism evidence="3 4">
    <name type="scientific">Emergomyces africanus</name>
    <dbReference type="NCBI Taxonomy" id="1955775"/>
    <lineage>
        <taxon>Eukaryota</taxon>
        <taxon>Fungi</taxon>
        <taxon>Dikarya</taxon>
        <taxon>Ascomycota</taxon>
        <taxon>Pezizomycotina</taxon>
        <taxon>Eurotiomycetes</taxon>
        <taxon>Eurotiomycetidae</taxon>
        <taxon>Onygenales</taxon>
        <taxon>Ajellomycetaceae</taxon>
        <taxon>Emergomyces</taxon>
    </lineage>
</organism>
<keyword evidence="4" id="KW-1185">Reference proteome</keyword>
<proteinExistence type="predicted"/>
<evidence type="ECO:0000259" key="2">
    <source>
        <dbReference type="Pfam" id="PF01425"/>
    </source>
</evidence>
<dbReference type="STRING" id="1658172.A0A1B7P7R1"/>